<reference evidence="1" key="1">
    <citation type="submission" date="2020-10" db="EMBL/GenBank/DDBJ databases">
        <title>Taxonomic study of unclassified bacteria belonging to the class Ktedonobacteria.</title>
        <authorList>
            <person name="Yabe S."/>
            <person name="Wang C.M."/>
            <person name="Zheng Y."/>
            <person name="Sakai Y."/>
            <person name="Cavaletti L."/>
            <person name="Monciardini P."/>
            <person name="Donadio S."/>
        </authorList>
    </citation>
    <scope>NUCLEOTIDE SEQUENCE</scope>
    <source>
        <strain evidence="1">SOSP1-1</strain>
    </source>
</reference>
<evidence type="ECO:0000313" key="2">
    <source>
        <dbReference type="Proteomes" id="UP000612362"/>
    </source>
</evidence>
<comment type="caution">
    <text evidence="1">The sequence shown here is derived from an EMBL/GenBank/DDBJ whole genome shotgun (WGS) entry which is preliminary data.</text>
</comment>
<dbReference type="InterPro" id="IPR011009">
    <property type="entry name" value="Kinase-like_dom_sf"/>
</dbReference>
<dbReference type="SUPFAM" id="SSF56112">
    <property type="entry name" value="Protein kinase-like (PK-like)"/>
    <property type="match status" value="1"/>
</dbReference>
<dbReference type="Pfam" id="PF04655">
    <property type="entry name" value="APH_6_hur"/>
    <property type="match status" value="1"/>
</dbReference>
<dbReference type="GO" id="GO:0019748">
    <property type="term" value="P:secondary metabolic process"/>
    <property type="evidence" value="ECO:0007669"/>
    <property type="project" value="InterPro"/>
</dbReference>
<keyword evidence="2" id="KW-1185">Reference proteome</keyword>
<protein>
    <submittedName>
        <fullName evidence="1">Streptomycin 6-kinase</fullName>
    </submittedName>
</protein>
<accession>A0A8J3MUB8</accession>
<proteinExistence type="predicted"/>
<gene>
    <name evidence="1" type="ORF">KSX_49290</name>
</gene>
<dbReference type="EMBL" id="BNJF01000002">
    <property type="protein sequence ID" value="GHO46766.1"/>
    <property type="molecule type" value="Genomic_DNA"/>
</dbReference>
<dbReference type="Proteomes" id="UP000612362">
    <property type="component" value="Unassembled WGS sequence"/>
</dbReference>
<dbReference type="GO" id="GO:0016773">
    <property type="term" value="F:phosphotransferase activity, alcohol group as acceptor"/>
    <property type="evidence" value="ECO:0007669"/>
    <property type="project" value="InterPro"/>
</dbReference>
<organism evidence="1 2">
    <name type="scientific">Ktedonospora formicarum</name>
    <dbReference type="NCBI Taxonomy" id="2778364"/>
    <lineage>
        <taxon>Bacteria</taxon>
        <taxon>Bacillati</taxon>
        <taxon>Chloroflexota</taxon>
        <taxon>Ktedonobacteria</taxon>
        <taxon>Ktedonobacterales</taxon>
        <taxon>Ktedonobacteraceae</taxon>
        <taxon>Ktedonospora</taxon>
    </lineage>
</organism>
<dbReference type="RefSeq" id="WP_220196122.1">
    <property type="nucleotide sequence ID" value="NZ_BNJF01000002.1"/>
</dbReference>
<sequence>MRERMIELPWAVRQKVATLGEEGLWWVEGLGELIEVLEQEWDMSVGKCLAGGSEAYVAEARMGDGSEAILKLAMPEMVGNTVFENEVQTFAVADGHGYARLIRHDLTRRAMLLERLGTPLMDLGYATNTQIEIICTTLKAAWTHRPPASLLQTGTGVAEALANFITTLWEELGRPVSKRAYHKVLSFARSREAAFDPQSAVLVHGDAHSGNILQDLSQPQPAFKFIDPDGFVAEPAYDLSIPMREWCDELLADPVSLGRERCDYLSHLTGVDPQGIWEWGFIQSMSHGLFLLKVGQVQAGRKVLQVAEAWARV</sequence>
<dbReference type="AlphaFoldDB" id="A0A8J3MUB8"/>
<evidence type="ECO:0000313" key="1">
    <source>
        <dbReference type="EMBL" id="GHO46766.1"/>
    </source>
</evidence>
<dbReference type="InterPro" id="IPR006748">
    <property type="entry name" value="NH2Glyco/OHUrea_AB-resist_kin"/>
</dbReference>
<dbReference type="Gene3D" id="1.10.510.10">
    <property type="entry name" value="Transferase(Phosphotransferase) domain 1"/>
    <property type="match status" value="1"/>
</dbReference>
<name>A0A8J3MUB8_9CHLR</name>